<dbReference type="AlphaFoldDB" id="A0A445MWQ4"/>
<accession>A0A445MWQ4</accession>
<proteinExistence type="predicted"/>
<evidence type="ECO:0008006" key="2">
    <source>
        <dbReference type="Google" id="ProtNLM"/>
    </source>
</evidence>
<dbReference type="PROSITE" id="PS51257">
    <property type="entry name" value="PROKAR_LIPOPROTEIN"/>
    <property type="match status" value="1"/>
</dbReference>
<protein>
    <recommendedName>
        <fullName evidence="2">Lipoprotein</fullName>
    </recommendedName>
</protein>
<evidence type="ECO:0000313" key="1">
    <source>
        <dbReference type="EMBL" id="SPD73910.1"/>
    </source>
</evidence>
<organism evidence="1">
    <name type="scientific">uncultured Desulfobacterium sp</name>
    <dbReference type="NCBI Taxonomy" id="201089"/>
    <lineage>
        <taxon>Bacteria</taxon>
        <taxon>Pseudomonadati</taxon>
        <taxon>Thermodesulfobacteriota</taxon>
        <taxon>Desulfobacteria</taxon>
        <taxon>Desulfobacterales</taxon>
        <taxon>Desulfobacteriaceae</taxon>
        <taxon>Desulfobacterium</taxon>
        <taxon>environmental samples</taxon>
    </lineage>
</organism>
<dbReference type="EMBL" id="OJIN01000117">
    <property type="protein sequence ID" value="SPD73910.1"/>
    <property type="molecule type" value="Genomic_DNA"/>
</dbReference>
<gene>
    <name evidence="1" type="ORF">PITCH_A2030054</name>
</gene>
<reference evidence="1" key="1">
    <citation type="submission" date="2018-01" db="EMBL/GenBank/DDBJ databases">
        <authorList>
            <person name="Regsiter A."/>
            <person name="William W."/>
        </authorList>
    </citation>
    <scope>NUCLEOTIDE SEQUENCE</scope>
    <source>
        <strain evidence="1">TRIP AH-1</strain>
    </source>
</reference>
<name>A0A445MWQ4_9BACT</name>
<sequence>MKVIYYSSVILLMLLTVTSCSQLHPRGLIYSHVTTPLDVNFSKTPAGMNHGDASIKHIHIPYVDLDAIWSSNAIGDIARENGIETVYFADLEKVSFLGLKGTGVWNKYTVHIYGK</sequence>